<evidence type="ECO:0000256" key="2">
    <source>
        <dbReference type="ARBA" id="ARBA00022771"/>
    </source>
</evidence>
<feature type="coiled-coil region" evidence="5">
    <location>
        <begin position="484"/>
        <end position="511"/>
    </location>
</feature>
<dbReference type="VEuPathDB" id="FungiDB:KRP23_13399"/>
<feature type="coiled-coil region" evidence="5">
    <location>
        <begin position="286"/>
        <end position="432"/>
    </location>
</feature>
<evidence type="ECO:0000256" key="3">
    <source>
        <dbReference type="ARBA" id="ARBA00022833"/>
    </source>
</evidence>
<evidence type="ECO:0000256" key="6">
    <source>
        <dbReference type="SAM" id="MobiDB-lite"/>
    </source>
</evidence>
<reference evidence="9" key="1">
    <citation type="journal article" date="2006" name="Science">
        <title>Phytophthora genome sequences uncover evolutionary origins and mechanisms of pathogenesis.</title>
        <authorList>
            <person name="Tyler B.M."/>
            <person name="Tripathy S."/>
            <person name="Zhang X."/>
            <person name="Dehal P."/>
            <person name="Jiang R.H."/>
            <person name="Aerts A."/>
            <person name="Arredondo F.D."/>
            <person name="Baxter L."/>
            <person name="Bensasson D."/>
            <person name="Beynon J.L."/>
            <person name="Chapman J."/>
            <person name="Damasceno C.M."/>
            <person name="Dorrance A.E."/>
            <person name="Dou D."/>
            <person name="Dickerman A.W."/>
            <person name="Dubchak I.L."/>
            <person name="Garbelotto M."/>
            <person name="Gijzen M."/>
            <person name="Gordon S.G."/>
            <person name="Govers F."/>
            <person name="Grunwald N.J."/>
            <person name="Huang W."/>
            <person name="Ivors K.L."/>
            <person name="Jones R.W."/>
            <person name="Kamoun S."/>
            <person name="Krampis K."/>
            <person name="Lamour K.H."/>
            <person name="Lee M.K."/>
            <person name="McDonald W.H."/>
            <person name="Medina M."/>
            <person name="Meijer H.J."/>
            <person name="Nordberg E.K."/>
            <person name="Maclean D.J."/>
            <person name="Ospina-Giraldo M.D."/>
            <person name="Morris P.F."/>
            <person name="Phuntumart V."/>
            <person name="Putnam N.H."/>
            <person name="Rash S."/>
            <person name="Rose J.K."/>
            <person name="Sakihama Y."/>
            <person name="Salamov A.A."/>
            <person name="Savidor A."/>
            <person name="Scheuring C.F."/>
            <person name="Smith B.M."/>
            <person name="Sobral B.W."/>
            <person name="Terry A."/>
            <person name="Torto-Alalibo T.A."/>
            <person name="Win J."/>
            <person name="Xu Z."/>
            <person name="Zhang H."/>
            <person name="Grigoriev I.V."/>
            <person name="Rokhsar D.S."/>
            <person name="Boore J.L."/>
        </authorList>
    </citation>
    <scope>NUCLEOTIDE SEQUENCE [LARGE SCALE GENOMIC DNA]</scope>
    <source>
        <strain evidence="9">Pr102</strain>
    </source>
</reference>
<dbReference type="STRING" id="164328.H3GG70"/>
<keyword evidence="2 4" id="KW-0863">Zinc-finger</keyword>
<dbReference type="InterPro" id="IPR017907">
    <property type="entry name" value="Znf_RING_CS"/>
</dbReference>
<dbReference type="InterPro" id="IPR013083">
    <property type="entry name" value="Znf_RING/FYVE/PHD"/>
</dbReference>
<feature type="coiled-coil region" evidence="5">
    <location>
        <begin position="544"/>
        <end position="578"/>
    </location>
</feature>
<evidence type="ECO:0000313" key="9">
    <source>
        <dbReference type="Proteomes" id="UP000005238"/>
    </source>
</evidence>
<dbReference type="InterPro" id="IPR027370">
    <property type="entry name" value="Znf-RING_euk"/>
</dbReference>
<keyword evidence="5" id="KW-0175">Coiled coil</keyword>
<reference evidence="8" key="2">
    <citation type="submission" date="2015-06" db="UniProtKB">
        <authorList>
            <consortium name="EnsemblProtists"/>
        </authorList>
    </citation>
    <scope>IDENTIFICATION</scope>
    <source>
        <strain evidence="8">Pr102</strain>
    </source>
</reference>
<dbReference type="HOGENOM" id="CLU_022691_0_0_1"/>
<proteinExistence type="predicted"/>
<dbReference type="AlphaFoldDB" id="H3GG70"/>
<dbReference type="Gene3D" id="3.30.40.10">
    <property type="entry name" value="Zinc/RING finger domain, C3HC4 (zinc finger)"/>
    <property type="match status" value="1"/>
</dbReference>
<dbReference type="GO" id="GO:0008270">
    <property type="term" value="F:zinc ion binding"/>
    <property type="evidence" value="ECO:0007669"/>
    <property type="project" value="UniProtKB-KW"/>
</dbReference>
<dbReference type="EnsemblProtists" id="Phyra74793">
    <property type="protein sequence ID" value="Phyra74793"/>
    <property type="gene ID" value="Phyra74793"/>
</dbReference>
<keyword evidence="9" id="KW-1185">Reference proteome</keyword>
<dbReference type="OMA" id="EAMMSKI"/>
<dbReference type="InterPro" id="IPR001841">
    <property type="entry name" value="Znf_RING"/>
</dbReference>
<dbReference type="EMBL" id="DS566007">
    <property type="status" value="NOT_ANNOTATED_CDS"/>
    <property type="molecule type" value="Genomic_DNA"/>
</dbReference>
<protein>
    <recommendedName>
        <fullName evidence="7">RING-type domain-containing protein</fullName>
    </recommendedName>
</protein>
<organism evidence="8 9">
    <name type="scientific">Phytophthora ramorum</name>
    <name type="common">Sudden oak death agent</name>
    <dbReference type="NCBI Taxonomy" id="164328"/>
    <lineage>
        <taxon>Eukaryota</taxon>
        <taxon>Sar</taxon>
        <taxon>Stramenopiles</taxon>
        <taxon>Oomycota</taxon>
        <taxon>Peronosporomycetes</taxon>
        <taxon>Peronosporales</taxon>
        <taxon>Peronosporaceae</taxon>
        <taxon>Phytophthora</taxon>
    </lineage>
</organism>
<accession>H3GG70</accession>
<keyword evidence="1" id="KW-0479">Metal-binding</keyword>
<feature type="domain" description="RING-type" evidence="7">
    <location>
        <begin position="629"/>
        <end position="671"/>
    </location>
</feature>
<feature type="coiled-coil region" evidence="5">
    <location>
        <begin position="101"/>
        <end position="194"/>
    </location>
</feature>
<evidence type="ECO:0000256" key="5">
    <source>
        <dbReference type="SAM" id="Coils"/>
    </source>
</evidence>
<evidence type="ECO:0000313" key="8">
    <source>
        <dbReference type="EnsemblProtists" id="Phyra74793"/>
    </source>
</evidence>
<dbReference type="VEuPathDB" id="FungiDB:KRP22_1073"/>
<dbReference type="InParanoid" id="H3GG70"/>
<dbReference type="PROSITE" id="PS00518">
    <property type="entry name" value="ZF_RING_1"/>
    <property type="match status" value="1"/>
</dbReference>
<dbReference type="PROSITE" id="PS50089">
    <property type="entry name" value="ZF_RING_2"/>
    <property type="match status" value="1"/>
</dbReference>
<feature type="region of interest" description="Disordered" evidence="6">
    <location>
        <begin position="14"/>
        <end position="40"/>
    </location>
</feature>
<dbReference type="Pfam" id="PF13445">
    <property type="entry name" value="zf-RING_UBOX"/>
    <property type="match status" value="1"/>
</dbReference>
<sequence length="733" mass="83052">MAVAVERDSFVLINTETRDEEKAEQEKNAAAQKQNSARDRKERLFLPDIHGSSALVASTAALQQHTQMEVTHQRKVRVLMLSLENRCLHMMENNKKLLAKIQQFEKGKTEADDQLEALRQDIARLSSTTENLNSTISSQSAVIVGLRSTVQRLNRDEKLVENLRNSLERCQRELEGVKKREKLLQEEHAKLKAVASQEKEAMMSKILGFQQHLQRSDTVGGNVEVLERKVKKLLQEKGTLEVELEASSSRCSELQTRVTQLDTLSEEFVQIMRTMEVERAGVQAELNTSRQELEACTQKLMDAEARAQKAEARNASQQELTDLLQTREEEIATLMQKVMRLEDDLEERDQRYTGLQDEMHKVNTELEGLKQLSHDEIVQALQMARQKAATYEALTLLNEEKKALEEQLRLVQERLETERVSLKEERDAKEDMVTVLAANGLTIDELRTENKALLDQVENSRVPDKAEAEAATQTVEDPISPETHAQTVNELERATSEVTSLQSQLDELLDNQGELHKGNEDLRQSQEQMEVGYKKLVSRERYKSESFQSQLILLQNENSELSEKMESLCKELIKEQQLNDAQTLEMTDLKQRVLSREAIHLLRKTQDSLEQTVNSLLEAEHASESTFTCLQCMQLFSQPTTLAPCGHTYCAACLAKCGSVDVPSSISCKMCGSANTRTECIFPNYALADLTARFIFRQQSLASLTTMCLSLRNSFTQRGPNSNSTAKFPTAES</sequence>
<dbReference type="SUPFAM" id="SSF57850">
    <property type="entry name" value="RING/U-box"/>
    <property type="match status" value="1"/>
</dbReference>
<feature type="compositionally biased region" description="Basic and acidic residues" evidence="6">
    <location>
        <begin position="16"/>
        <end position="27"/>
    </location>
</feature>
<evidence type="ECO:0000259" key="7">
    <source>
        <dbReference type="PROSITE" id="PS50089"/>
    </source>
</evidence>
<evidence type="ECO:0000256" key="4">
    <source>
        <dbReference type="PROSITE-ProRule" id="PRU00175"/>
    </source>
</evidence>
<dbReference type="eggNOG" id="ENOG502S741">
    <property type="taxonomic scope" value="Eukaryota"/>
</dbReference>
<feature type="region of interest" description="Disordered" evidence="6">
    <location>
        <begin position="455"/>
        <end position="482"/>
    </location>
</feature>
<keyword evidence="3" id="KW-0862">Zinc</keyword>
<dbReference type="Proteomes" id="UP000005238">
    <property type="component" value="Unassembled WGS sequence"/>
</dbReference>
<evidence type="ECO:0000256" key="1">
    <source>
        <dbReference type="ARBA" id="ARBA00022723"/>
    </source>
</evidence>
<name>H3GG70_PHYRM</name>